<protein>
    <recommendedName>
        <fullName evidence="2">histidine kinase</fullName>
        <ecNumber evidence="2">2.7.13.3</ecNumber>
    </recommendedName>
</protein>
<keyword evidence="4" id="KW-0808">Transferase</keyword>
<evidence type="ECO:0000256" key="1">
    <source>
        <dbReference type="ARBA" id="ARBA00000085"/>
    </source>
</evidence>
<comment type="caution">
    <text evidence="8">The sequence shown here is derived from an EMBL/GenBank/DDBJ whole genome shotgun (WGS) entry which is preliminary data.</text>
</comment>
<evidence type="ECO:0000256" key="7">
    <source>
        <dbReference type="SAM" id="Phobius"/>
    </source>
</evidence>
<feature type="non-terminal residue" evidence="8">
    <location>
        <position position="251"/>
    </location>
</feature>
<keyword evidence="7" id="KW-0472">Membrane</keyword>
<evidence type="ECO:0000313" key="8">
    <source>
        <dbReference type="EMBL" id="MCL3998861.1"/>
    </source>
</evidence>
<evidence type="ECO:0000256" key="3">
    <source>
        <dbReference type="ARBA" id="ARBA00022553"/>
    </source>
</evidence>
<comment type="catalytic activity">
    <reaction evidence="1">
        <text>ATP + protein L-histidine = ADP + protein N-phospho-L-histidine.</text>
        <dbReference type="EC" id="2.7.13.3"/>
    </reaction>
</comment>
<dbReference type="InterPro" id="IPR050428">
    <property type="entry name" value="TCS_sensor_his_kinase"/>
</dbReference>
<organism evidence="8 9">
    <name type="scientific">Streptomyces lavenduligriseus</name>
    <dbReference type="NCBI Taxonomy" id="67315"/>
    <lineage>
        <taxon>Bacteria</taxon>
        <taxon>Bacillati</taxon>
        <taxon>Actinomycetota</taxon>
        <taxon>Actinomycetes</taxon>
        <taxon>Kitasatosporales</taxon>
        <taxon>Streptomycetaceae</taxon>
        <taxon>Streptomyces</taxon>
    </lineage>
</organism>
<keyword evidence="7" id="KW-1133">Transmembrane helix</keyword>
<evidence type="ECO:0000256" key="6">
    <source>
        <dbReference type="SAM" id="MobiDB-lite"/>
    </source>
</evidence>
<sequence>MSDHAAPVTARSRRRRGAHASDDARPAPAFTAGCLTACTLGSGWLLDRFEVVPAPAAVVAAGAVTGGLLWWSAVRSVSARRSGARVRAEYEASLRTREDGLRALGEVIVAAEKGREAVRWASEEVKRGEVHTGLRPPAPYQRTNNASVDAAPLVRQALEESWQAVMQAATHQHRLLNDRAELAEVFTSLVPRLQSLANRSIAAITKAEQSIEDPELLAEMLRVDHLLTQIRRYAESLAVLGGSTPSRDSEP</sequence>
<evidence type="ECO:0000256" key="2">
    <source>
        <dbReference type="ARBA" id="ARBA00012438"/>
    </source>
</evidence>
<feature type="transmembrane region" description="Helical" evidence="7">
    <location>
        <begin position="52"/>
        <end position="71"/>
    </location>
</feature>
<evidence type="ECO:0000256" key="5">
    <source>
        <dbReference type="ARBA" id="ARBA00022777"/>
    </source>
</evidence>
<keyword evidence="9" id="KW-1185">Reference proteome</keyword>
<dbReference type="Proteomes" id="UP001202052">
    <property type="component" value="Unassembled WGS sequence"/>
</dbReference>
<gene>
    <name evidence="8" type="ORF">M4438_36125</name>
</gene>
<dbReference type="PANTHER" id="PTHR45436">
    <property type="entry name" value="SENSOR HISTIDINE KINASE YKOH"/>
    <property type="match status" value="1"/>
</dbReference>
<proteinExistence type="predicted"/>
<accession>A0ABT0P678</accession>
<feature type="region of interest" description="Disordered" evidence="6">
    <location>
        <begin position="1"/>
        <end position="24"/>
    </location>
</feature>
<evidence type="ECO:0000313" key="9">
    <source>
        <dbReference type="Proteomes" id="UP001202052"/>
    </source>
</evidence>
<keyword evidence="3" id="KW-0597">Phosphoprotein</keyword>
<name>A0ABT0P678_9ACTN</name>
<feature type="compositionally biased region" description="Low complexity" evidence="6">
    <location>
        <begin position="1"/>
        <end position="10"/>
    </location>
</feature>
<dbReference type="EMBL" id="JAMCCK010000085">
    <property type="protein sequence ID" value="MCL3998861.1"/>
    <property type="molecule type" value="Genomic_DNA"/>
</dbReference>
<evidence type="ECO:0000256" key="4">
    <source>
        <dbReference type="ARBA" id="ARBA00022679"/>
    </source>
</evidence>
<dbReference type="PANTHER" id="PTHR45436:SF5">
    <property type="entry name" value="SENSOR HISTIDINE KINASE TRCS"/>
    <property type="match status" value="1"/>
</dbReference>
<dbReference type="EC" id="2.7.13.3" evidence="2"/>
<reference evidence="8 9" key="1">
    <citation type="submission" date="2022-05" db="EMBL/GenBank/DDBJ databases">
        <title>Genome Resource of Streptomyces lavenduligriseus GA1-1, a Strain with Broad-Spectrum Antifungal Activity against Phytopathogenic Fungi.</title>
        <authorList>
            <person name="Qi D."/>
        </authorList>
    </citation>
    <scope>NUCLEOTIDE SEQUENCE [LARGE SCALE GENOMIC DNA]</scope>
    <source>
        <strain evidence="8 9">GA1-1</strain>
    </source>
</reference>
<keyword evidence="7" id="KW-0812">Transmembrane</keyword>
<keyword evidence="5" id="KW-0418">Kinase</keyword>